<proteinExistence type="predicted"/>
<sequence length="243" mass="27274">MGGVKVLAGVLLLSVALGKEIEWQNRTFELKVPKKSVVAIEFPCNVKSVFTNDLVQADYNKNTVFVSVGTVPTSVGVSCEKEGVYRGYSFYFFPTTGGDVFFKVRDPKLESLVVSKEKDIDTSKEELLSLSRYVLRSLLRGELPQGFYETDYQETYRVGDFIVVVQKAVVGKDLTALVVKLKPEGYIQKKLTEDMLFEKNTVLVWLEKTGYIKSGEEVQGIIIKTRGNAKETNPSEMQVIPFK</sequence>
<accession>A0A7C5WZN1</accession>
<reference evidence="1" key="1">
    <citation type="journal article" date="2020" name="mSystems">
        <title>Genome- and Community-Level Interaction Insights into Carbon Utilization and Element Cycling Functions of Hydrothermarchaeota in Hydrothermal Sediment.</title>
        <authorList>
            <person name="Zhou Z."/>
            <person name="Liu Y."/>
            <person name="Xu W."/>
            <person name="Pan J."/>
            <person name="Luo Z.H."/>
            <person name="Li M."/>
        </authorList>
    </citation>
    <scope>NUCLEOTIDE SEQUENCE [LARGE SCALE GENOMIC DNA]</scope>
    <source>
        <strain evidence="1">SpSt-114</strain>
    </source>
</reference>
<dbReference type="AlphaFoldDB" id="A0A7C5WZN1"/>
<protein>
    <submittedName>
        <fullName evidence="1">Uncharacterized protein</fullName>
    </submittedName>
</protein>
<comment type="caution">
    <text evidence="1">The sequence shown here is derived from an EMBL/GenBank/DDBJ whole genome shotgun (WGS) entry which is preliminary data.</text>
</comment>
<organism evidence="1">
    <name type="scientific">Thermocrinis ruber</name>
    <dbReference type="NCBI Taxonomy" id="75906"/>
    <lineage>
        <taxon>Bacteria</taxon>
        <taxon>Pseudomonadati</taxon>
        <taxon>Aquificota</taxon>
        <taxon>Aquificia</taxon>
        <taxon>Aquificales</taxon>
        <taxon>Aquificaceae</taxon>
        <taxon>Thermocrinis</taxon>
    </lineage>
</organism>
<name>A0A7C5WZN1_9AQUI</name>
<gene>
    <name evidence="1" type="ORF">ENN04_07680</name>
</gene>
<dbReference type="EMBL" id="DSAC01000095">
    <property type="protein sequence ID" value="HHO74492.1"/>
    <property type="molecule type" value="Genomic_DNA"/>
</dbReference>
<evidence type="ECO:0000313" key="1">
    <source>
        <dbReference type="EMBL" id="HHO74492.1"/>
    </source>
</evidence>